<reference evidence="2" key="1">
    <citation type="journal article" date="2023" name="Science">
        <title>Genome structures resolve the early diversification of teleost fishes.</title>
        <authorList>
            <person name="Parey E."/>
            <person name="Louis A."/>
            <person name="Montfort J."/>
            <person name="Bouchez O."/>
            <person name="Roques C."/>
            <person name="Iampietro C."/>
            <person name="Lluch J."/>
            <person name="Castinel A."/>
            <person name="Donnadieu C."/>
            <person name="Desvignes T."/>
            <person name="Floi Bucao C."/>
            <person name="Jouanno E."/>
            <person name="Wen M."/>
            <person name="Mejri S."/>
            <person name="Dirks R."/>
            <person name="Jansen H."/>
            <person name="Henkel C."/>
            <person name="Chen W.J."/>
            <person name="Zahm M."/>
            <person name="Cabau C."/>
            <person name="Klopp C."/>
            <person name="Thompson A.W."/>
            <person name="Robinson-Rechavi M."/>
            <person name="Braasch I."/>
            <person name="Lecointre G."/>
            <person name="Bobe J."/>
            <person name="Postlethwait J.H."/>
            <person name="Berthelot C."/>
            <person name="Roest Crollius H."/>
            <person name="Guiguen Y."/>
        </authorList>
    </citation>
    <scope>NUCLEOTIDE SEQUENCE</scope>
    <source>
        <strain evidence="2">WJC10195</strain>
    </source>
</reference>
<organism evidence="2 3">
    <name type="scientific">Synaphobranchus kaupii</name>
    <name type="common">Kaup's arrowtooth eel</name>
    <dbReference type="NCBI Taxonomy" id="118154"/>
    <lineage>
        <taxon>Eukaryota</taxon>
        <taxon>Metazoa</taxon>
        <taxon>Chordata</taxon>
        <taxon>Craniata</taxon>
        <taxon>Vertebrata</taxon>
        <taxon>Euteleostomi</taxon>
        <taxon>Actinopterygii</taxon>
        <taxon>Neopterygii</taxon>
        <taxon>Teleostei</taxon>
        <taxon>Anguilliformes</taxon>
        <taxon>Synaphobranchidae</taxon>
        <taxon>Synaphobranchus</taxon>
    </lineage>
</organism>
<sequence>MRHIHMEIAHLHKEPPAELPAREGDIPPPGVGQKVGVSSGAELEAEPGPGAEPLRPFGEEEIKLQKVYQLSIFSQRRGLVDSPEGHRTLRSGVKRGLEEPPLAHKRPHLAGQGDDMDSEVLCGPGQLFSHAGVSGVEHRDCTPPHTPNLQSARTSLPGRRPALHNHHRPLPDAQAPLSPKYPAHSPKYQALSDPHPAHSPKYQPLSDPHPAHSPKYLPLSDSHPALSPKYQPLSDPQVPVSPRSQSLSPKYQPLSDPQLALSPKYQPLSDPHLALSPKYQPLSDPQVPVSPRSQSLSPKYQPLLDPHSPLSPKYQPDPQYSLSPKYYQPLVDPQAPLSPRYSPLRDPHSPLSPQSLPPDDPLPPLPTAYDPTAPAALPRTEPSSAGGGQGVAPGQRGKEDCSNGSSDLEVPPDQTLCRPPGSPPTGPLGPQEARAWVESLESSPPERRAGPATSSNGLSSSEKTPSGPLGLCPGPGGSSPAPLCPAKKRLLSSSDTGESCSEDEGPSTSKRSRLALLAPGLGLGACRSTDAKGAPFWNHLLPAARERPKGSTDGTRLGRRLNCAIRLKSRQLRSGRRSEPCRSGRPSWPSASISHSLLGNFEGVHPEGEVLPIGPN</sequence>
<feature type="region of interest" description="Disordered" evidence="1">
    <location>
        <begin position="83"/>
        <end position="123"/>
    </location>
</feature>
<protein>
    <submittedName>
        <fullName evidence="2">Uncharacterized protein</fullName>
    </submittedName>
</protein>
<gene>
    <name evidence="2" type="ORF">SKAU_G00014380</name>
</gene>
<accession>A0A9Q1GAL4</accession>
<evidence type="ECO:0000313" key="2">
    <source>
        <dbReference type="EMBL" id="KAJ8380660.1"/>
    </source>
</evidence>
<evidence type="ECO:0000313" key="3">
    <source>
        <dbReference type="Proteomes" id="UP001152622"/>
    </source>
</evidence>
<dbReference type="OrthoDB" id="8625101at2759"/>
<feature type="region of interest" description="Disordered" evidence="1">
    <location>
        <begin position="13"/>
        <end position="56"/>
    </location>
</feature>
<dbReference type="Proteomes" id="UP001152622">
    <property type="component" value="Chromosome 1"/>
</dbReference>
<feature type="compositionally biased region" description="Low complexity" evidence="1">
    <location>
        <begin position="465"/>
        <end position="485"/>
    </location>
</feature>
<feature type="compositionally biased region" description="Pro residues" evidence="1">
    <location>
        <begin position="355"/>
        <end position="366"/>
    </location>
</feature>
<feature type="compositionally biased region" description="Polar residues" evidence="1">
    <location>
        <begin position="452"/>
        <end position="464"/>
    </location>
</feature>
<comment type="caution">
    <text evidence="2">The sequence shown here is derived from an EMBL/GenBank/DDBJ whole genome shotgun (WGS) entry which is preliminary data.</text>
</comment>
<dbReference type="EMBL" id="JAINUF010000001">
    <property type="protein sequence ID" value="KAJ8380660.1"/>
    <property type="molecule type" value="Genomic_DNA"/>
</dbReference>
<keyword evidence="3" id="KW-1185">Reference proteome</keyword>
<name>A0A9Q1GAL4_SYNKA</name>
<proteinExistence type="predicted"/>
<dbReference type="AlphaFoldDB" id="A0A9Q1GAL4"/>
<feature type="compositionally biased region" description="Low complexity" evidence="1">
    <location>
        <begin position="40"/>
        <end position="54"/>
    </location>
</feature>
<feature type="region of interest" description="Disordered" evidence="1">
    <location>
        <begin position="135"/>
        <end position="513"/>
    </location>
</feature>
<feature type="compositionally biased region" description="Low complexity" evidence="1">
    <location>
        <begin position="367"/>
        <end position="384"/>
    </location>
</feature>
<evidence type="ECO:0000256" key="1">
    <source>
        <dbReference type="SAM" id="MobiDB-lite"/>
    </source>
</evidence>
<feature type="compositionally biased region" description="Basic and acidic residues" evidence="1">
    <location>
        <begin position="13"/>
        <end position="25"/>
    </location>
</feature>